<name>A0ABY4EWH0_9BACI</name>
<evidence type="ECO:0000313" key="1">
    <source>
        <dbReference type="EMBL" id="UOQ48583.1"/>
    </source>
</evidence>
<gene>
    <name evidence="1" type="ORF">MUN88_21575</name>
</gene>
<sequence length="141" mass="15849">MKYQSLASIGFLLLFIMLVGCNSPQNESESLSATSSSLHNYDAEMIEAALTKHPEFPKIKAGESVTKKEPEGKTTYSTVINVMSDESIESNGAWKEAGTAYYTITLTKLVKNNQDEKEYFWKYTYDPQKDTVELIDRSGIK</sequence>
<dbReference type="RefSeq" id="WP_244719307.1">
    <property type="nucleotide sequence ID" value="NZ_CP095072.1"/>
</dbReference>
<dbReference type="Proteomes" id="UP000831782">
    <property type="component" value="Chromosome"/>
</dbReference>
<keyword evidence="2" id="KW-1185">Reference proteome</keyword>
<dbReference type="EMBL" id="CP095072">
    <property type="protein sequence ID" value="UOQ48583.1"/>
    <property type="molecule type" value="Genomic_DNA"/>
</dbReference>
<protein>
    <submittedName>
        <fullName evidence="1">Uncharacterized protein</fullName>
    </submittedName>
</protein>
<reference evidence="1 2" key="1">
    <citation type="submission" date="2022-04" db="EMBL/GenBank/DDBJ databases">
        <title>Gracilibacillus sp. isolated from saltern.</title>
        <authorList>
            <person name="Won M."/>
            <person name="Lee C.-M."/>
            <person name="Woen H.-Y."/>
            <person name="Kwon S.-W."/>
        </authorList>
    </citation>
    <scope>NUCLEOTIDE SEQUENCE [LARGE SCALE GENOMIC DNA]</scope>
    <source>
        <strain evidence="1 2">SSWR10-1</strain>
    </source>
</reference>
<evidence type="ECO:0000313" key="2">
    <source>
        <dbReference type="Proteomes" id="UP000831782"/>
    </source>
</evidence>
<proteinExistence type="predicted"/>
<dbReference type="PROSITE" id="PS51257">
    <property type="entry name" value="PROKAR_LIPOPROTEIN"/>
    <property type="match status" value="1"/>
</dbReference>
<accession>A0ABY4EWH0</accession>
<organism evidence="1 2">
    <name type="scientific">Gracilibacillus caseinilyticus</name>
    <dbReference type="NCBI Taxonomy" id="2932256"/>
    <lineage>
        <taxon>Bacteria</taxon>
        <taxon>Bacillati</taxon>
        <taxon>Bacillota</taxon>
        <taxon>Bacilli</taxon>
        <taxon>Bacillales</taxon>
        <taxon>Bacillaceae</taxon>
        <taxon>Gracilibacillus</taxon>
    </lineage>
</organism>